<keyword evidence="2" id="KW-0732">Signal</keyword>
<gene>
    <name evidence="3" type="ORF">CLUMA_CG007356</name>
</gene>
<protein>
    <submittedName>
        <fullName evidence="3">CLUMA_CG007356, isoform A</fullName>
    </submittedName>
</protein>
<proteinExistence type="predicted"/>
<feature type="compositionally biased region" description="Basic residues" evidence="1">
    <location>
        <begin position="81"/>
        <end position="115"/>
    </location>
</feature>
<evidence type="ECO:0000313" key="3">
    <source>
        <dbReference type="EMBL" id="CRK93829.1"/>
    </source>
</evidence>
<feature type="region of interest" description="Disordered" evidence="1">
    <location>
        <begin position="22"/>
        <end position="115"/>
    </location>
</feature>
<feature type="compositionally biased region" description="Low complexity" evidence="1">
    <location>
        <begin position="63"/>
        <end position="72"/>
    </location>
</feature>
<evidence type="ECO:0000313" key="4">
    <source>
        <dbReference type="Proteomes" id="UP000183832"/>
    </source>
</evidence>
<sequence>MNKFLLIFIVLTLLHIIHAVNEKKQDQKEGSSKNGEKEVKQRNLSVESLLKGNKVPIKDPDSLSDSSSYEDLSSSEEKISKRFSKSRQTKTKPKKKAAKKSAKKTGKKKHNKRHD</sequence>
<feature type="signal peptide" evidence="2">
    <location>
        <begin position="1"/>
        <end position="19"/>
    </location>
</feature>
<reference evidence="3 4" key="1">
    <citation type="submission" date="2015-04" db="EMBL/GenBank/DDBJ databases">
        <authorList>
            <person name="Syromyatnikov M.Y."/>
            <person name="Popov V.N."/>
        </authorList>
    </citation>
    <scope>NUCLEOTIDE SEQUENCE [LARGE SCALE GENOMIC DNA]</scope>
</reference>
<dbReference type="Proteomes" id="UP000183832">
    <property type="component" value="Unassembled WGS sequence"/>
</dbReference>
<evidence type="ECO:0000256" key="2">
    <source>
        <dbReference type="SAM" id="SignalP"/>
    </source>
</evidence>
<organism evidence="3 4">
    <name type="scientific">Clunio marinus</name>
    <dbReference type="NCBI Taxonomy" id="568069"/>
    <lineage>
        <taxon>Eukaryota</taxon>
        <taxon>Metazoa</taxon>
        <taxon>Ecdysozoa</taxon>
        <taxon>Arthropoda</taxon>
        <taxon>Hexapoda</taxon>
        <taxon>Insecta</taxon>
        <taxon>Pterygota</taxon>
        <taxon>Neoptera</taxon>
        <taxon>Endopterygota</taxon>
        <taxon>Diptera</taxon>
        <taxon>Nematocera</taxon>
        <taxon>Chironomoidea</taxon>
        <taxon>Chironomidae</taxon>
        <taxon>Clunio</taxon>
    </lineage>
</organism>
<name>A0A1J1I0N0_9DIPT</name>
<evidence type="ECO:0000256" key="1">
    <source>
        <dbReference type="SAM" id="MobiDB-lite"/>
    </source>
</evidence>
<keyword evidence="4" id="KW-1185">Reference proteome</keyword>
<dbReference type="AlphaFoldDB" id="A0A1J1I0N0"/>
<feature type="compositionally biased region" description="Basic and acidic residues" evidence="1">
    <location>
        <begin position="22"/>
        <end position="41"/>
    </location>
</feature>
<feature type="chain" id="PRO_5012498310" evidence="2">
    <location>
        <begin position="20"/>
        <end position="115"/>
    </location>
</feature>
<dbReference type="EMBL" id="CVRI01000038">
    <property type="protein sequence ID" value="CRK93829.1"/>
    <property type="molecule type" value="Genomic_DNA"/>
</dbReference>
<accession>A0A1J1I0N0</accession>